<evidence type="ECO:0000259" key="7">
    <source>
        <dbReference type="Pfam" id="PF22544"/>
    </source>
</evidence>
<dbReference type="EMBL" id="VORO01000019">
    <property type="protein sequence ID" value="TXD87817.1"/>
    <property type="molecule type" value="Genomic_DNA"/>
</dbReference>
<keyword evidence="5" id="KW-0966">Cell projection</keyword>
<comment type="caution">
    <text evidence="8">The sequence shown here is derived from an EMBL/GenBank/DDBJ whole genome shotgun (WGS) entry which is preliminary data.</text>
</comment>
<keyword evidence="4" id="KW-0969">Cilium</keyword>
<evidence type="ECO:0000256" key="5">
    <source>
        <dbReference type="ARBA" id="ARBA00023273"/>
    </source>
</evidence>
<proteinExistence type="predicted"/>
<evidence type="ECO:0000256" key="4">
    <source>
        <dbReference type="ARBA" id="ARBA00023069"/>
    </source>
</evidence>
<dbReference type="GO" id="GO:0005737">
    <property type="term" value="C:cytoplasm"/>
    <property type="evidence" value="ECO:0007669"/>
    <property type="project" value="UniProtKB-SubCell"/>
</dbReference>
<dbReference type="OrthoDB" id="1652165at2"/>
<dbReference type="Pfam" id="PF22544">
    <property type="entry name" value="HYDIN_VesB_CFA65-like_Ig"/>
    <property type="match status" value="1"/>
</dbReference>
<dbReference type="NCBIfam" id="NF012200">
    <property type="entry name" value="choice_anch_D"/>
    <property type="match status" value="1"/>
</dbReference>
<evidence type="ECO:0000256" key="2">
    <source>
        <dbReference type="ARBA" id="ARBA00004496"/>
    </source>
</evidence>
<comment type="subcellular location">
    <subcellularLocation>
        <location evidence="1">Cell projection</location>
        <location evidence="1">Cilium</location>
    </subcellularLocation>
    <subcellularLocation>
        <location evidence="2">Cytoplasm</location>
    </subcellularLocation>
</comment>
<dbReference type="InterPro" id="IPR013783">
    <property type="entry name" value="Ig-like_fold"/>
</dbReference>
<dbReference type="InterPro" id="IPR053879">
    <property type="entry name" value="HYDIN_VesB_CFA65-like_Ig"/>
</dbReference>
<evidence type="ECO:0000259" key="6">
    <source>
        <dbReference type="Pfam" id="PF18998"/>
    </source>
</evidence>
<feature type="domain" description="HYDIN/VesB/CFA65-like Ig-like" evidence="7">
    <location>
        <begin position="474"/>
        <end position="563"/>
    </location>
</feature>
<keyword evidence="3" id="KW-0963">Cytoplasm</keyword>
<reference evidence="8 9" key="1">
    <citation type="submission" date="2019-08" db="EMBL/GenBank/DDBJ databases">
        <title>Genomes of Subsaximicrobium wynnwilliamsii strains.</title>
        <authorList>
            <person name="Bowman J.P."/>
        </authorList>
    </citation>
    <scope>NUCLEOTIDE SEQUENCE [LARGE SCALE GENOMIC DNA]</scope>
    <source>
        <strain evidence="8 9">2-80-2</strain>
    </source>
</reference>
<accession>A0A5C6ZDK4</accession>
<evidence type="ECO:0000313" key="9">
    <source>
        <dbReference type="Proteomes" id="UP000321578"/>
    </source>
</evidence>
<keyword evidence="9" id="KW-1185">Reference proteome</keyword>
<feature type="domain" description="Bacterial repeat" evidence="6">
    <location>
        <begin position="163"/>
        <end position="231"/>
    </location>
</feature>
<sequence>MKKKYTLVLVCFLCFVLSGFGQVTLPLVRTTWNSTPIGWTDSPLDSYTSSFACSTNNGAKFDTTGDVKIVYFEDTPNELKFVVKSNNLTSTSELLVEESTNGISYTTVINLAGTSNLPSSCTIKGPYNLNSNSRYVKWTFTKGSSNMTMDDVEITKATSTGPTITVTQATGGNISPDTASYAAGADQSFTATPDACHAFSNWIIDAATSSTANPYTFTNISANHTLTAVYNSYDYNITATSGPNGSITPSGITSVSCGANQSYTITAASGYAIDDVLVDGASLGAVSIYNFINVTAPRTISATFNVYVGPCLGEESFESGEPTGWTNNGSYYNTGDARSGNQKAGMNDLGDWIQMLSIDNPSSLVYYARLSSNPTGTNSVKIQYWSGTDWTDIIEHTATSEVYTIFTVDLSSLTSLINVQLRFFRSAHNRSIYIDDVSIFCGTPTPEPEIAIQGNGNEIVNGDSSPDSSDATYFGNVALAGGTQDNIFTINNTGTANLDITSVTSSNASEFMVSGATSGSISPSSSATFTVTFDPNAIGLSTATITVTSDDSDEGTYTFTISGNGTNSNLSTIIDNTNYGSTAPEFNSNPEYINFIDGSATSVGKFIPMKIRILDGPDADGFDTTLTNLSLTVEDVSNTNQLAMIKTALLTTTGGTVLATATKVANALVFSGMSGAAVTAPDDNLSGRILHIRASFDETQVVDRTKLIFKITSATADPTGSSFVAADAGGAQSSTGNNSQNRLNVTADRLSFVQQPSDTDTNATMTPAVLIEGIDMYAHRDLDYTTTIQIGSTGTMTSSPLSATAINGVASFNTIVHSVAENNRQLTAVRSGTLDWTATSSSFNITDLPTSNGDYRTTGSGNWNSNTIWERFTGGTWSSSTAPSYASVNRLYIRNGHTITTSGAFGSSVKLYILDGGTFINIHNSTAQQVFIYEGGTLDIRESLSIASSGTIEVFDGGMVYFDDRGNSNLTTSLWNGTENFHPLSELYITDFNPNAYLFNGEVTLNTYNGYTAAFGNVYVDYTNSVTGASPAEDWESVLGPNANDKNLCHNNFEFVSTRGNEKFQFIQNNDVVAGIGGDLILRSGIGSARRIVMATGNADLVLNINGNIELDCAGDFALRGGNSAAGSCTVNVDGNILVNGSNVTSNTQLRMNTTIYSIANGGMHIINLKGDLLITDAEIDNITPRDDVEFNFVGNTVQSVNIKSIVGNSSSEKGIPFYIKNGAKVLLTENNLRLNRSSLIKVESGGTLNFGFGLDGITPLLVTQPTSPSGSNLFELEEGGILKITHSQGISSLSTAGNVQLSASNKTFNQTATFHYIGKENQVTGNALLPGSSEKLVFVNLSNNSNTLILSNDVGISDATTLDLNGGKLEIQRGSVVGSSTGDFYGSGRLVMTNGEYRISTITASPLTDFLPRLGSTAGLPGIGGYANYELSGGIVNLDGSNATQILSGTPHYFNLKFSGTNDYGPPPFPILNYKGLSTATKVSNNITISNNAIVDVRNNSLGLGNNPSFTMNDSSRYVTDGGGEKPDTAGVYSLDINSTIEYANTTGAGIVRLGLSPIQYANIVISGTNVSNNSNVTGILLKNGGTFTVKDGATFKLKNTAGFSGAVNTAIRNTNSPTVTLEDFSTIEYTGTDQNITSFSPEYKNISISGTGTKTLGHPTDILVGEDLMVKSGSLLVKTDEAITVDERVIVDNTASFNIENSGSLIQINDTKTNIGKISMIRKASIKNLDYVYWSAPINGYNVSNISPTTHIYKWDATATNANNTQGNWIQAIGETMLPGKGYIVRAPNGQADPSPAGSLNFTTTFYDVGAGSSVPNNGEISIDIFRGDNTISDADTDDNWNLLGNPYPSAISIMDFLSQNLTVDGYVNLWKHGLPPNSSISPFYQNFSLNYNQSDYFYYNSSGSSDGPDSFSGFIAAGQGFMVNMVDGQLPDTTNVIFRNNMRDKAYVNNEFFRTSQNQMSSQEKHRIWLDLISPTTSTNRILVGYIEGATMPRDRMFDAPISFDAATEGIYSLINDESYIIQGRALAFDENDIIQLGIKVNAPENYTIAIGAVDGLFESNAQTIYLRDELLGFTHNLTNQPYSFTSEAGVFNDRFEIVFNPAALSTYQNEISAEGLLIMELKDGRVRFSVDKNLNIKNIEILDLLGRRLYNLKANNSSEIFELSNLSQSTYFAKATLSNGQVILKKAIKQQ</sequence>
<dbReference type="InterPro" id="IPR044060">
    <property type="entry name" value="Bacterial_rp_domain"/>
</dbReference>
<evidence type="ECO:0000256" key="3">
    <source>
        <dbReference type="ARBA" id="ARBA00022490"/>
    </source>
</evidence>
<evidence type="ECO:0000256" key="1">
    <source>
        <dbReference type="ARBA" id="ARBA00004138"/>
    </source>
</evidence>
<gene>
    <name evidence="8" type="ORF">ESY86_15190</name>
</gene>
<evidence type="ECO:0000313" key="8">
    <source>
        <dbReference type="EMBL" id="TXD87817.1"/>
    </source>
</evidence>
<organism evidence="8 9">
    <name type="scientific">Subsaximicrobium wynnwilliamsii</name>
    <dbReference type="NCBI Taxonomy" id="291179"/>
    <lineage>
        <taxon>Bacteria</taxon>
        <taxon>Pseudomonadati</taxon>
        <taxon>Bacteroidota</taxon>
        <taxon>Flavobacteriia</taxon>
        <taxon>Flavobacteriales</taxon>
        <taxon>Flavobacteriaceae</taxon>
        <taxon>Subsaximicrobium</taxon>
    </lineage>
</organism>
<dbReference type="Gene3D" id="2.60.40.10">
    <property type="entry name" value="Immunoglobulins"/>
    <property type="match status" value="1"/>
</dbReference>
<protein>
    <submittedName>
        <fullName evidence="8">Choice-of-anchor D domain-containing protein</fullName>
    </submittedName>
</protein>
<dbReference type="Pfam" id="PF18998">
    <property type="entry name" value="Flg_new_2"/>
    <property type="match status" value="1"/>
</dbReference>
<name>A0A5C6ZDK4_9FLAO</name>
<dbReference type="Proteomes" id="UP000321578">
    <property type="component" value="Unassembled WGS sequence"/>
</dbReference>